<name>A0A1T4XXH5_9FIRM</name>
<feature type="domain" description="DUF3991" evidence="1">
    <location>
        <begin position="108"/>
        <end position="178"/>
    </location>
</feature>
<sequence length="301" mass="33871">MTAIEFLRRYRPGSLVKSSARGEYQLAEHDSFKINGESSVWHWKSRDIGGKSALKYLIYVEGVPFVEAVQLLCEESPMYIPVQHEAVERERPPFRLPNPALNNDRVTRYLLGRGVSLLTIRYCIERKILYESAEYHNCVFLGKDPQGMPKYAALRGIYDYGKPFKREAPGSQKQYGFCIPPMQPGTTVAVFEAAIDAMAEMTLCGDAADKYRLSLGGVSSSGKEPLALQEFLRQHPEITTIELRLDTDAKGRMASVGIRKIYADRYTVHDLPPDIENGDYADMAKNNLMARTAAHRAAPCR</sequence>
<dbReference type="EMBL" id="FUYF01000021">
    <property type="protein sequence ID" value="SKA94282.1"/>
    <property type="molecule type" value="Genomic_DNA"/>
</dbReference>
<protein>
    <submittedName>
        <fullName evidence="2">Toprim-like</fullName>
    </submittedName>
</protein>
<gene>
    <name evidence="2" type="ORF">SAMN02745178_02492</name>
</gene>
<dbReference type="AlphaFoldDB" id="A0A1T4XXH5"/>
<dbReference type="InterPro" id="IPR025054">
    <property type="entry name" value="DUF3991"/>
</dbReference>
<dbReference type="Proteomes" id="UP000190286">
    <property type="component" value="Unassembled WGS sequence"/>
</dbReference>
<accession>A0A1T4XXH5</accession>
<evidence type="ECO:0000259" key="1">
    <source>
        <dbReference type="Pfam" id="PF13154"/>
    </source>
</evidence>
<keyword evidence="3" id="KW-1185">Reference proteome</keyword>
<dbReference type="STRING" id="745368.SAMN02745178_02492"/>
<organism evidence="2 3">
    <name type="scientific">Gemmiger formicilis</name>
    <dbReference type="NCBI Taxonomy" id="745368"/>
    <lineage>
        <taxon>Bacteria</taxon>
        <taxon>Bacillati</taxon>
        <taxon>Bacillota</taxon>
        <taxon>Clostridia</taxon>
        <taxon>Eubacteriales</taxon>
        <taxon>Gemmiger</taxon>
    </lineage>
</organism>
<dbReference type="SUPFAM" id="SSF57783">
    <property type="entry name" value="Zinc beta-ribbon"/>
    <property type="match status" value="1"/>
</dbReference>
<evidence type="ECO:0000313" key="3">
    <source>
        <dbReference type="Proteomes" id="UP000190286"/>
    </source>
</evidence>
<reference evidence="2 3" key="1">
    <citation type="submission" date="2017-02" db="EMBL/GenBank/DDBJ databases">
        <authorList>
            <person name="Peterson S.W."/>
        </authorList>
    </citation>
    <scope>NUCLEOTIDE SEQUENCE [LARGE SCALE GENOMIC DNA]</scope>
    <source>
        <strain evidence="2 3">ATCC 27749</strain>
    </source>
</reference>
<proteinExistence type="predicted"/>
<dbReference type="Pfam" id="PF13154">
    <property type="entry name" value="DUF3991"/>
    <property type="match status" value="1"/>
</dbReference>
<evidence type="ECO:0000313" key="2">
    <source>
        <dbReference type="EMBL" id="SKA94282.1"/>
    </source>
</evidence>